<name>A0A285LGS0_9NOCA</name>
<dbReference type="Proteomes" id="UP000219565">
    <property type="component" value="Unassembled WGS sequence"/>
</dbReference>
<dbReference type="EMBL" id="OBEG01000003">
    <property type="protein sequence ID" value="SNY84135.1"/>
    <property type="molecule type" value="Genomic_DNA"/>
</dbReference>
<reference evidence="1 2" key="1">
    <citation type="submission" date="2017-09" db="EMBL/GenBank/DDBJ databases">
        <authorList>
            <person name="Ehlers B."/>
            <person name="Leendertz F.H."/>
        </authorList>
    </citation>
    <scope>NUCLEOTIDE SEQUENCE [LARGE SCALE GENOMIC DNA]</scope>
    <source>
        <strain evidence="1 2">DSM 45537</strain>
    </source>
</reference>
<accession>A0A285LGS0</accession>
<proteinExistence type="predicted"/>
<evidence type="ECO:0000313" key="2">
    <source>
        <dbReference type="Proteomes" id="UP000219565"/>
    </source>
</evidence>
<dbReference type="RefSeq" id="WP_097245838.1">
    <property type="nucleotide sequence ID" value="NZ_OBEG01000003.1"/>
</dbReference>
<sequence length="599" mass="67933">MARRRRAATRDSGLDDAYAQIVDWYRHQLSITKPPNDLLWEPIKIGPTWQWDEETGWLLPKWTLGWGVLAWCGHWLRDKDGDPWQFTMEQARFILWFFAVDEEGDFLYPTAVLQRMKGHGKDPVAACLALAACFAPVTFDHWDASGEPVGREEPAAWVQIVAVSQEQTENTFDLFKTLVSAEAITRYRIQINGFDVYGLGGTRRIQAVTSNPLSIEGGRPTLVIRNETQNWQKQNRGFQMAAALDGNVAKSATAARSLDICNAYRTNEESVGRQMREAYDQSVANPDLAIADLGLLYDSLEAPPEAPLTVEDAPHVVRAIRGDSVWLDARPKSMIIKSILNPSNTASESRRKWFNQILAAEDDWMQYPECWANMAVPLEVSAADQVVMFFDGSKSDDATALIGCRISDGYVFTLGIWERPPRSLPDWKINRDVVDRRVRQAFEAYNVVGFWADLSNARDDETGERYWEPYCDRWAEDFARELSDLPAVNSGPSRHLVAWDMRNPSHTAVFVQEAERFISEIAEELFQHDGHPLLTKHVKNAKRNPGKFGISLSKEHRESARKIDAAVCAVGARLMRRMWLNRPKSKKRPPGKGRVVVMN</sequence>
<organism evidence="1 2">
    <name type="scientific">Nocardia amikacinitolerans</name>
    <dbReference type="NCBI Taxonomy" id="756689"/>
    <lineage>
        <taxon>Bacteria</taxon>
        <taxon>Bacillati</taxon>
        <taxon>Actinomycetota</taxon>
        <taxon>Actinomycetes</taxon>
        <taxon>Mycobacteriales</taxon>
        <taxon>Nocardiaceae</taxon>
        <taxon>Nocardia</taxon>
    </lineage>
</organism>
<dbReference type="OrthoDB" id="3197057at2"/>
<gene>
    <name evidence="1" type="ORF">SAMN04244553_3599</name>
</gene>
<protein>
    <submittedName>
        <fullName evidence="1">Phage terminase-like protein, large subunit, contains N-terminal HTH domain</fullName>
    </submittedName>
</protein>
<dbReference type="AlphaFoldDB" id="A0A285LGS0"/>
<keyword evidence="2" id="KW-1185">Reference proteome</keyword>
<evidence type="ECO:0000313" key="1">
    <source>
        <dbReference type="EMBL" id="SNY84135.1"/>
    </source>
</evidence>